<dbReference type="AlphaFoldDB" id="A0A1S7S535"/>
<keyword evidence="3" id="KW-1003">Cell membrane</keyword>
<dbReference type="InterPro" id="IPR007387">
    <property type="entry name" value="TRAP_DctQ"/>
</dbReference>
<feature type="transmembrane region" description="Helical" evidence="9">
    <location>
        <begin position="12"/>
        <end position="33"/>
    </location>
</feature>
<reference evidence="12" key="1">
    <citation type="submission" date="2016-01" db="EMBL/GenBank/DDBJ databases">
        <authorList>
            <person name="Regsiter A."/>
            <person name="william w."/>
        </authorList>
    </citation>
    <scope>NUCLEOTIDE SEQUENCE [LARGE SCALE GENOMIC DNA]</scope>
    <source>
        <strain evidence="12">CFBP 6623</strain>
    </source>
</reference>
<comment type="subunit">
    <text evidence="9">The complex comprises the extracytoplasmic solute receptor protein and the two transmembrane proteins.</text>
</comment>
<comment type="function">
    <text evidence="9">Part of the tripartite ATP-independent periplasmic (TRAP) transport system.</text>
</comment>
<evidence type="ECO:0000256" key="3">
    <source>
        <dbReference type="ARBA" id="ARBA00022475"/>
    </source>
</evidence>
<dbReference type="Pfam" id="PF04290">
    <property type="entry name" value="DctQ"/>
    <property type="match status" value="1"/>
</dbReference>
<evidence type="ECO:0000256" key="5">
    <source>
        <dbReference type="ARBA" id="ARBA00022692"/>
    </source>
</evidence>
<evidence type="ECO:0000313" key="11">
    <source>
        <dbReference type="EMBL" id="CUX62266.1"/>
    </source>
</evidence>
<evidence type="ECO:0000256" key="4">
    <source>
        <dbReference type="ARBA" id="ARBA00022519"/>
    </source>
</evidence>
<keyword evidence="4 9" id="KW-0997">Cell inner membrane</keyword>
<dbReference type="InterPro" id="IPR055348">
    <property type="entry name" value="DctQ"/>
</dbReference>
<name>A0A1S7S535_9HYPH</name>
<dbReference type="PANTHER" id="PTHR35011:SF2">
    <property type="entry name" value="2,3-DIKETO-L-GULONATE TRAP TRANSPORTER SMALL PERMEASE PROTEIN YIAM"/>
    <property type="match status" value="1"/>
</dbReference>
<evidence type="ECO:0000313" key="12">
    <source>
        <dbReference type="Proteomes" id="UP000191988"/>
    </source>
</evidence>
<gene>
    <name evidence="11" type="ORF">AGR3A_Lc30007</name>
</gene>
<evidence type="ECO:0000256" key="7">
    <source>
        <dbReference type="ARBA" id="ARBA00023136"/>
    </source>
</evidence>
<evidence type="ECO:0000256" key="8">
    <source>
        <dbReference type="ARBA" id="ARBA00038436"/>
    </source>
</evidence>
<keyword evidence="2 9" id="KW-0813">Transport</keyword>
<dbReference type="EMBL" id="FBWK01000058">
    <property type="protein sequence ID" value="CUX62266.1"/>
    <property type="molecule type" value="Genomic_DNA"/>
</dbReference>
<evidence type="ECO:0000256" key="2">
    <source>
        <dbReference type="ARBA" id="ARBA00022448"/>
    </source>
</evidence>
<keyword evidence="5 9" id="KW-0812">Transmembrane</keyword>
<organism evidence="11 12">
    <name type="scientific">Agrobacterium tomkonis CFBP 6623</name>
    <dbReference type="NCBI Taxonomy" id="1183432"/>
    <lineage>
        <taxon>Bacteria</taxon>
        <taxon>Pseudomonadati</taxon>
        <taxon>Pseudomonadota</taxon>
        <taxon>Alphaproteobacteria</taxon>
        <taxon>Hyphomicrobiales</taxon>
        <taxon>Rhizobiaceae</taxon>
        <taxon>Rhizobium/Agrobacterium group</taxon>
        <taxon>Agrobacterium</taxon>
        <taxon>Agrobacterium tumefaciens complex</taxon>
    </lineage>
</organism>
<feature type="transmembrane region" description="Helical" evidence="9">
    <location>
        <begin position="130"/>
        <end position="149"/>
    </location>
</feature>
<keyword evidence="7 9" id="KW-0472">Membrane</keyword>
<evidence type="ECO:0000256" key="6">
    <source>
        <dbReference type="ARBA" id="ARBA00022989"/>
    </source>
</evidence>
<dbReference type="GO" id="GO:0022857">
    <property type="term" value="F:transmembrane transporter activity"/>
    <property type="evidence" value="ECO:0007669"/>
    <property type="project" value="UniProtKB-UniRule"/>
</dbReference>
<proteinExistence type="inferred from homology"/>
<dbReference type="GO" id="GO:0015740">
    <property type="term" value="P:C4-dicarboxylate transport"/>
    <property type="evidence" value="ECO:0007669"/>
    <property type="project" value="TreeGrafter"/>
</dbReference>
<evidence type="ECO:0000256" key="1">
    <source>
        <dbReference type="ARBA" id="ARBA00004429"/>
    </source>
</evidence>
<dbReference type="PANTHER" id="PTHR35011">
    <property type="entry name" value="2,3-DIKETO-L-GULONATE TRAP TRANSPORTER SMALL PERMEASE PROTEIN YIAM"/>
    <property type="match status" value="1"/>
</dbReference>
<dbReference type="GO" id="GO:0005886">
    <property type="term" value="C:plasma membrane"/>
    <property type="evidence" value="ECO:0007669"/>
    <property type="project" value="UniProtKB-SubCell"/>
</dbReference>
<dbReference type="RefSeq" id="WP_046800387.1">
    <property type="nucleotide sequence ID" value="NZ_LT009724.1"/>
</dbReference>
<dbReference type="STRING" id="1183432.AGR3A_Lc30007"/>
<dbReference type="Proteomes" id="UP000191988">
    <property type="component" value="Unassembled WGS sequence"/>
</dbReference>
<feature type="transmembrane region" description="Helical" evidence="9">
    <location>
        <begin position="53"/>
        <end position="70"/>
    </location>
</feature>
<evidence type="ECO:0000256" key="9">
    <source>
        <dbReference type="RuleBase" id="RU369079"/>
    </source>
</evidence>
<keyword evidence="6 9" id="KW-1133">Transmembrane helix</keyword>
<comment type="similarity">
    <text evidence="8 9">Belongs to the TRAP transporter small permease family.</text>
</comment>
<feature type="domain" description="Tripartite ATP-independent periplasmic transporters DctQ component" evidence="10">
    <location>
        <begin position="28"/>
        <end position="154"/>
    </location>
</feature>
<sequence>MDETSSFFGRVIRLATDVLAGLAAIGVLAVVLLQVSTRMWGTPVSWTEEATRYLFIWMVFLGVAGSFRTADMARVTVFIALMPACVRRLALPIYVVSSVVFFGLMIWTGWTLVRQQYVMNEAAATLATPMWMIGIIIPLSAALGIAAIVESLRQHRDRIELPEGLQPLADDDLVVGNMEKRP</sequence>
<evidence type="ECO:0000259" key="10">
    <source>
        <dbReference type="Pfam" id="PF04290"/>
    </source>
</evidence>
<feature type="transmembrane region" description="Helical" evidence="9">
    <location>
        <begin position="91"/>
        <end position="110"/>
    </location>
</feature>
<accession>A0A1S7S535</accession>
<keyword evidence="12" id="KW-1185">Reference proteome</keyword>
<protein>
    <recommendedName>
        <fullName evidence="9">TRAP transporter small permease protein</fullName>
    </recommendedName>
</protein>
<comment type="subcellular location">
    <subcellularLocation>
        <location evidence="1 9">Cell inner membrane</location>
        <topology evidence="1 9">Multi-pass membrane protein</topology>
    </subcellularLocation>
</comment>